<evidence type="ECO:0000313" key="6">
    <source>
        <dbReference type="EMBL" id="CZX09224.1"/>
    </source>
</evidence>
<accession>A0A822WET1</accession>
<dbReference type="InterPro" id="IPR029045">
    <property type="entry name" value="ClpP/crotonase-like_dom_sf"/>
</dbReference>
<dbReference type="CDD" id="cd07022">
    <property type="entry name" value="S49_Sppa_36K_type"/>
    <property type="match status" value="1"/>
</dbReference>
<dbReference type="AlphaFoldDB" id="A0A822WET1"/>
<evidence type="ECO:0000256" key="4">
    <source>
        <dbReference type="ARBA" id="ARBA00022825"/>
    </source>
</evidence>
<comment type="similarity">
    <text evidence="1">Belongs to the peptidase S49 family.</text>
</comment>
<gene>
    <name evidence="6" type="primary">sohB_2</name>
    <name evidence="6" type="ORF">SAMEA2273352_01663</name>
</gene>
<dbReference type="Proteomes" id="UP000076205">
    <property type="component" value="Unassembled WGS sequence"/>
</dbReference>
<name>A0A822WET1_9ENTR</name>
<dbReference type="GO" id="GO:0008236">
    <property type="term" value="F:serine-type peptidase activity"/>
    <property type="evidence" value="ECO:0007669"/>
    <property type="project" value="UniProtKB-KW"/>
</dbReference>
<dbReference type="PANTHER" id="PTHR33209">
    <property type="entry name" value="PROTEASE 4"/>
    <property type="match status" value="1"/>
</dbReference>
<sequence>MSKLINLPHLADQVFGVPHYATRQIMDSVKSILVPRLQGMNVAPLEMALGPDESQETNEPQQSGGGVGVIPVHGILVPRRGQIVNMCTELNSYERIRGQLASLLNDPGIKEIVLDINSGGGAVSGCKELADYIFQSRSVKPITAIVNFSAFSAAYFIASACSKIIVSETSGVGSIGVILEHMEASKWEESVGLKFTTFSRGDNKNNGSPHEPLTELATSQIQAMIDGAYQTFTSSVAQYRGIDIDAVIGTQAALYFGQNAIAAGLADEMSDPQSAINAIAAKYKPSPQQSSIQLRAAVMDQQARM</sequence>
<dbReference type="SUPFAM" id="SSF52096">
    <property type="entry name" value="ClpP/crotonase"/>
    <property type="match status" value="1"/>
</dbReference>
<evidence type="ECO:0000313" key="7">
    <source>
        <dbReference type="Proteomes" id="UP000076205"/>
    </source>
</evidence>
<keyword evidence="4" id="KW-0720">Serine protease</keyword>
<dbReference type="InterPro" id="IPR033855">
    <property type="entry name" value="Protein_C"/>
</dbReference>
<dbReference type="EMBL" id="FJYW01000003">
    <property type="protein sequence ID" value="CZX09224.1"/>
    <property type="molecule type" value="Genomic_DNA"/>
</dbReference>
<evidence type="ECO:0000259" key="5">
    <source>
        <dbReference type="Pfam" id="PF01343"/>
    </source>
</evidence>
<feature type="domain" description="Peptidase S49" evidence="5">
    <location>
        <begin position="137"/>
        <end position="281"/>
    </location>
</feature>
<proteinExistence type="inferred from homology"/>
<dbReference type="Gene3D" id="6.20.330.10">
    <property type="match status" value="1"/>
</dbReference>
<comment type="caution">
    <text evidence="6">The sequence shown here is derived from an EMBL/GenBank/DDBJ whole genome shotgun (WGS) entry which is preliminary data.</text>
</comment>
<dbReference type="EC" id="3.4.21.-" evidence="6"/>
<organism evidence="6 7">
    <name type="scientific">Enterobacter hormaechei</name>
    <dbReference type="NCBI Taxonomy" id="158836"/>
    <lineage>
        <taxon>Bacteria</taxon>
        <taxon>Pseudomonadati</taxon>
        <taxon>Pseudomonadota</taxon>
        <taxon>Gammaproteobacteria</taxon>
        <taxon>Enterobacterales</taxon>
        <taxon>Enterobacteriaceae</taxon>
        <taxon>Enterobacter</taxon>
        <taxon>Enterobacter cloacae complex</taxon>
    </lineage>
</organism>
<dbReference type="GO" id="GO:0006508">
    <property type="term" value="P:proteolysis"/>
    <property type="evidence" value="ECO:0007669"/>
    <property type="project" value="UniProtKB-KW"/>
</dbReference>
<protein>
    <submittedName>
        <fullName evidence="6">Phage capsid and scaffold</fullName>
        <ecNumber evidence="6">3.4.21.-</ecNumber>
    </submittedName>
</protein>
<reference evidence="6 7" key="1">
    <citation type="submission" date="2016-03" db="EMBL/GenBank/DDBJ databases">
        <authorList>
            <consortium name="Pathogen Informatics"/>
        </authorList>
    </citation>
    <scope>NUCLEOTIDE SEQUENCE [LARGE SCALE GENOMIC DNA]</scope>
    <source>
        <strain evidence="7">e1424</strain>
    </source>
</reference>
<keyword evidence="3 6" id="KW-0378">Hydrolase</keyword>
<evidence type="ECO:0000256" key="2">
    <source>
        <dbReference type="ARBA" id="ARBA00022670"/>
    </source>
</evidence>
<keyword evidence="2" id="KW-0645">Protease</keyword>
<dbReference type="Gene3D" id="3.90.226.10">
    <property type="entry name" value="2-enoyl-CoA Hydratase, Chain A, domain 1"/>
    <property type="match status" value="1"/>
</dbReference>
<evidence type="ECO:0000256" key="3">
    <source>
        <dbReference type="ARBA" id="ARBA00022801"/>
    </source>
</evidence>
<dbReference type="InterPro" id="IPR002142">
    <property type="entry name" value="Peptidase_S49"/>
</dbReference>
<evidence type="ECO:0000256" key="1">
    <source>
        <dbReference type="ARBA" id="ARBA00008683"/>
    </source>
</evidence>
<dbReference type="PANTHER" id="PTHR33209:SF1">
    <property type="entry name" value="PEPTIDASE S49 DOMAIN-CONTAINING PROTEIN"/>
    <property type="match status" value="1"/>
</dbReference>
<dbReference type="Pfam" id="PF01343">
    <property type="entry name" value="Peptidase_S49"/>
    <property type="match status" value="1"/>
</dbReference>
<dbReference type="RefSeq" id="WP_045351073.1">
    <property type="nucleotide sequence ID" value="NZ_CAXOHC010000029.1"/>
</dbReference>